<dbReference type="PANTHER" id="PTHR12526">
    <property type="entry name" value="GLYCOSYLTRANSFERASE"/>
    <property type="match status" value="1"/>
</dbReference>
<dbReference type="EC" id="2.4.-.-" evidence="3"/>
<dbReference type="PANTHER" id="PTHR12526:SF630">
    <property type="entry name" value="GLYCOSYLTRANSFERASE"/>
    <property type="match status" value="1"/>
</dbReference>
<organism evidence="3 4">
    <name type="scientific">Shiella aurantiaca</name>
    <dbReference type="NCBI Taxonomy" id="3058365"/>
    <lineage>
        <taxon>Bacteria</taxon>
        <taxon>Pseudomonadati</taxon>
        <taxon>Bacteroidota</taxon>
        <taxon>Cytophagia</taxon>
        <taxon>Cytophagales</taxon>
        <taxon>Shiellaceae</taxon>
        <taxon>Shiella</taxon>
    </lineage>
</organism>
<dbReference type="SUPFAM" id="SSF53756">
    <property type="entry name" value="UDP-Glycosyltransferase/glycogen phosphorylase"/>
    <property type="match status" value="1"/>
</dbReference>
<dbReference type="Proteomes" id="UP001168552">
    <property type="component" value="Unassembled WGS sequence"/>
</dbReference>
<dbReference type="InterPro" id="IPR028098">
    <property type="entry name" value="Glyco_trans_4-like_N"/>
</dbReference>
<feature type="domain" description="Glycosyltransferase subfamily 4-like N-terminal" evidence="2">
    <location>
        <begin position="12"/>
        <end position="165"/>
    </location>
</feature>
<dbReference type="InterPro" id="IPR001296">
    <property type="entry name" value="Glyco_trans_1"/>
</dbReference>
<sequence length="356" mass="40090">MKIGVVGPSLKMGGMERASTTMANSLTDIGNEVCFLSLFSQEDFFKLNNQVQLFTPNGFNTSKLSLFKTLIWIRTSLKQFNPDVVLVYGRFYGAIVSLALLFTHYRVFISERSSPLFKWAIHINFFDRIVYWLLPPAGVVAQTKIAMLYQQKYYSKKSPVRVIPNQVKQVKEFPEVEKAKIILAVGRFNDYLKGFDRLIEAYALLNGHKGWRLVFAGGDEDGQYLRDLADSCGIMANVDFLGKVEDIDRVYAEAGIFVIPSRSEGFPNALCEAMAAGLPCVAFDFIAGPRDLIIHRENGFIVPDGDLEALANQIKELIDNEQLRSKVGEKARGIAKMLDQKVIAKRMCDFLNNTNR</sequence>
<evidence type="ECO:0000259" key="1">
    <source>
        <dbReference type="Pfam" id="PF00534"/>
    </source>
</evidence>
<evidence type="ECO:0000313" key="4">
    <source>
        <dbReference type="Proteomes" id="UP001168552"/>
    </source>
</evidence>
<protein>
    <submittedName>
        <fullName evidence="3">Glycosyltransferase</fullName>
        <ecNumber evidence="3">2.4.-.-</ecNumber>
    </submittedName>
</protein>
<accession>A0ABT8F847</accession>
<reference evidence="3" key="1">
    <citation type="submission" date="2023-06" db="EMBL/GenBank/DDBJ databases">
        <title>Cytophagales bacterium Strain LB-30, isolated from soil.</title>
        <authorList>
            <person name="Liu B."/>
        </authorList>
    </citation>
    <scope>NUCLEOTIDE SEQUENCE</scope>
    <source>
        <strain evidence="3">LB-30</strain>
    </source>
</reference>
<evidence type="ECO:0000313" key="3">
    <source>
        <dbReference type="EMBL" id="MDN4166620.1"/>
    </source>
</evidence>
<comment type="caution">
    <text evidence="3">The sequence shown here is derived from an EMBL/GenBank/DDBJ whole genome shotgun (WGS) entry which is preliminary data.</text>
</comment>
<dbReference type="GO" id="GO:0016757">
    <property type="term" value="F:glycosyltransferase activity"/>
    <property type="evidence" value="ECO:0007669"/>
    <property type="project" value="UniProtKB-KW"/>
</dbReference>
<dbReference type="Pfam" id="PF00534">
    <property type="entry name" value="Glycos_transf_1"/>
    <property type="match status" value="1"/>
</dbReference>
<evidence type="ECO:0000259" key="2">
    <source>
        <dbReference type="Pfam" id="PF13439"/>
    </source>
</evidence>
<gene>
    <name evidence="3" type="ORF">QWY31_14010</name>
</gene>
<dbReference type="RefSeq" id="WP_320005158.1">
    <property type="nucleotide sequence ID" value="NZ_JAUHJS010000007.1"/>
</dbReference>
<dbReference type="Pfam" id="PF13439">
    <property type="entry name" value="Glyco_transf_4"/>
    <property type="match status" value="1"/>
</dbReference>
<feature type="domain" description="Glycosyl transferase family 1" evidence="1">
    <location>
        <begin position="169"/>
        <end position="332"/>
    </location>
</feature>
<dbReference type="EMBL" id="JAUHJS010000007">
    <property type="protein sequence ID" value="MDN4166620.1"/>
    <property type="molecule type" value="Genomic_DNA"/>
</dbReference>
<keyword evidence="4" id="KW-1185">Reference proteome</keyword>
<keyword evidence="3" id="KW-0808">Transferase</keyword>
<proteinExistence type="predicted"/>
<keyword evidence="3" id="KW-0328">Glycosyltransferase</keyword>
<name>A0ABT8F847_9BACT</name>
<dbReference type="Gene3D" id="3.40.50.2000">
    <property type="entry name" value="Glycogen Phosphorylase B"/>
    <property type="match status" value="2"/>
</dbReference>